<protein>
    <submittedName>
        <fullName evidence="2">SdpI family protein</fullName>
    </submittedName>
</protein>
<reference evidence="2" key="1">
    <citation type="submission" date="2023-03" db="EMBL/GenBank/DDBJ databases">
        <title>Andean soil-derived lignocellulolytic bacterial consortium as a source of novel taxa and putative plastic-active enzymes.</title>
        <authorList>
            <person name="Diaz-Garcia L."/>
            <person name="Chuvochina M."/>
            <person name="Feuerriegel G."/>
            <person name="Bunk B."/>
            <person name="Sproer C."/>
            <person name="Streit W.R."/>
            <person name="Rodriguez L.M."/>
            <person name="Overmann J."/>
            <person name="Jimenez D.J."/>
        </authorList>
    </citation>
    <scope>NUCLEOTIDE SEQUENCE</scope>
    <source>
        <strain evidence="2">MAG 4196</strain>
    </source>
</reference>
<keyword evidence="1" id="KW-1133">Transmembrane helix</keyword>
<keyword evidence="1" id="KW-0472">Membrane</keyword>
<organism evidence="2 3">
    <name type="scientific">Candidatus Devosia phytovorans</name>
    <dbReference type="NCBI Taxonomy" id="3121372"/>
    <lineage>
        <taxon>Bacteria</taxon>
        <taxon>Pseudomonadati</taxon>
        <taxon>Pseudomonadota</taxon>
        <taxon>Alphaproteobacteria</taxon>
        <taxon>Hyphomicrobiales</taxon>
        <taxon>Devosiaceae</taxon>
        <taxon>Devosia</taxon>
    </lineage>
</organism>
<feature type="transmembrane region" description="Helical" evidence="1">
    <location>
        <begin position="84"/>
        <end position="107"/>
    </location>
</feature>
<sequence>MQNLVTRFHLLLLTVTLALTGVGYLRIPLTYAFPAHWSASNADWLWPRDVLLVAPLLQVVLLALFFGLGRALTKNHYAKTQHIFDPAMTLVMAVIAASQLGLLFMGIGSDLDLIRFTSFALALTLFGLGVVLFEAERHTYAGLRMPWSIRSDSAWRWVHRITGLAFALCAIALAALAWFDTGAGVLLTAFATALLLPPALAGIATLILRKA</sequence>
<evidence type="ECO:0000313" key="2">
    <source>
        <dbReference type="EMBL" id="WEK06423.1"/>
    </source>
</evidence>
<dbReference type="Pfam" id="PF13630">
    <property type="entry name" value="SdpI"/>
    <property type="match status" value="1"/>
</dbReference>
<feature type="transmembrane region" description="Helical" evidence="1">
    <location>
        <begin position="113"/>
        <end position="136"/>
    </location>
</feature>
<dbReference type="PANTHER" id="PTHR37810:SF5">
    <property type="entry name" value="IMMUNITY PROTEIN SDPI"/>
    <property type="match status" value="1"/>
</dbReference>
<dbReference type="PANTHER" id="PTHR37810">
    <property type="entry name" value="IMMUNITY PROTEIN SDPI"/>
    <property type="match status" value="1"/>
</dbReference>
<proteinExistence type="predicted"/>
<evidence type="ECO:0000256" key="1">
    <source>
        <dbReference type="SAM" id="Phobius"/>
    </source>
</evidence>
<feature type="transmembrane region" description="Helical" evidence="1">
    <location>
        <begin position="185"/>
        <end position="208"/>
    </location>
</feature>
<gene>
    <name evidence="2" type="ORF">P0Y65_09335</name>
</gene>
<feature type="transmembrane region" description="Helical" evidence="1">
    <location>
        <begin position="51"/>
        <end position="72"/>
    </location>
</feature>
<dbReference type="Proteomes" id="UP001217476">
    <property type="component" value="Chromosome"/>
</dbReference>
<dbReference type="EMBL" id="CP119312">
    <property type="protein sequence ID" value="WEK06423.1"/>
    <property type="molecule type" value="Genomic_DNA"/>
</dbReference>
<dbReference type="GO" id="GO:0009636">
    <property type="term" value="P:response to toxic substance"/>
    <property type="evidence" value="ECO:0007669"/>
    <property type="project" value="TreeGrafter"/>
</dbReference>
<accession>A0AAJ5VZK1</accession>
<name>A0AAJ5VZK1_9HYPH</name>
<feature type="transmembrane region" description="Helical" evidence="1">
    <location>
        <begin position="157"/>
        <end position="179"/>
    </location>
</feature>
<dbReference type="InterPro" id="IPR025962">
    <property type="entry name" value="SdpI/YhfL"/>
</dbReference>
<evidence type="ECO:0000313" key="3">
    <source>
        <dbReference type="Proteomes" id="UP001217476"/>
    </source>
</evidence>
<dbReference type="AlphaFoldDB" id="A0AAJ5VZK1"/>
<keyword evidence="1" id="KW-0812">Transmembrane</keyword>